<dbReference type="EMBL" id="DSTX01000013">
    <property type="protein sequence ID" value="HFK21225.1"/>
    <property type="molecule type" value="Genomic_DNA"/>
</dbReference>
<comment type="caution">
    <text evidence="2">The sequence shown here is derived from an EMBL/GenBank/DDBJ whole genome shotgun (WGS) entry which is preliminary data.</text>
</comment>
<name>A0A7C3J518_9CREN</name>
<proteinExistence type="predicted"/>
<reference evidence="2" key="1">
    <citation type="journal article" date="2020" name="mSystems">
        <title>Genome- and Community-Level Interaction Insights into Carbon Utilization and Element Cycling Functions of Hydrothermarchaeota in Hydrothermal Sediment.</title>
        <authorList>
            <person name="Zhou Z."/>
            <person name="Liu Y."/>
            <person name="Xu W."/>
            <person name="Pan J."/>
            <person name="Luo Z.H."/>
            <person name="Li M."/>
        </authorList>
    </citation>
    <scope>NUCLEOTIDE SEQUENCE [LARGE SCALE GENOMIC DNA]</scope>
    <source>
        <strain evidence="2">SpSt-468</strain>
    </source>
</reference>
<evidence type="ECO:0000313" key="2">
    <source>
        <dbReference type="EMBL" id="HFK21225.1"/>
    </source>
</evidence>
<gene>
    <name evidence="2" type="ORF">ENS19_08140</name>
</gene>
<dbReference type="AlphaFoldDB" id="A0A7C3J518"/>
<accession>A0A7C3J518</accession>
<organism evidence="2">
    <name type="scientific">Candidatus Methanomethylicus mesodigestus</name>
    <dbReference type="NCBI Taxonomy" id="1867258"/>
    <lineage>
        <taxon>Archaea</taxon>
        <taxon>Thermoproteota</taxon>
        <taxon>Methanosuratincolia</taxon>
        <taxon>Candidatus Methanomethylicales</taxon>
        <taxon>Candidatus Methanomethylicaceae</taxon>
        <taxon>Candidatus Methanomethylicus</taxon>
    </lineage>
</organism>
<protein>
    <recommendedName>
        <fullName evidence="1">Prenylated flavin chaperone LpdD-like domain-containing protein</fullName>
    </recommendedName>
</protein>
<feature type="domain" description="Prenylated flavin chaperone LpdD-like" evidence="1">
    <location>
        <begin position="13"/>
        <end position="115"/>
    </location>
</feature>
<dbReference type="Pfam" id="PF21758">
    <property type="entry name" value="PAC_bac"/>
    <property type="match status" value="1"/>
</dbReference>
<sequence length="117" mass="12696">MARLKKVLSEHGKGRCKVWAEATRVGDDILLHIWGGEKPHLGSASLCSSGEPTSISVPGHMDYVVSHEAAKRVCSDTGKRCLAIAGIHVDDASHEDIAELVENSRRCINAIINDLRK</sequence>
<evidence type="ECO:0000259" key="1">
    <source>
        <dbReference type="Pfam" id="PF21758"/>
    </source>
</evidence>
<dbReference type="InterPro" id="IPR048844">
    <property type="entry name" value="LpdD_chaperone-like"/>
</dbReference>